<keyword evidence="1" id="KW-1133">Transmembrane helix</keyword>
<reference evidence="2" key="1">
    <citation type="submission" date="2018-05" db="EMBL/GenBank/DDBJ databases">
        <title>Draft genome of Mucuna pruriens seed.</title>
        <authorList>
            <person name="Nnadi N.E."/>
            <person name="Vos R."/>
            <person name="Hasami M.H."/>
            <person name="Devisetty U.K."/>
            <person name="Aguiy J.C."/>
        </authorList>
    </citation>
    <scope>NUCLEOTIDE SEQUENCE [LARGE SCALE GENOMIC DNA]</scope>
    <source>
        <strain evidence="2">JCA_2017</strain>
    </source>
</reference>
<dbReference type="EMBL" id="QJKJ01004053">
    <property type="protein sequence ID" value="RDX95750.1"/>
    <property type="molecule type" value="Genomic_DNA"/>
</dbReference>
<keyword evidence="1" id="KW-0812">Transmembrane</keyword>
<keyword evidence="1" id="KW-0472">Membrane</keyword>
<organism evidence="2 3">
    <name type="scientific">Mucuna pruriens</name>
    <name type="common">Velvet bean</name>
    <name type="synonym">Dolichos pruriens</name>
    <dbReference type="NCBI Taxonomy" id="157652"/>
    <lineage>
        <taxon>Eukaryota</taxon>
        <taxon>Viridiplantae</taxon>
        <taxon>Streptophyta</taxon>
        <taxon>Embryophyta</taxon>
        <taxon>Tracheophyta</taxon>
        <taxon>Spermatophyta</taxon>
        <taxon>Magnoliopsida</taxon>
        <taxon>eudicotyledons</taxon>
        <taxon>Gunneridae</taxon>
        <taxon>Pentapetalae</taxon>
        <taxon>rosids</taxon>
        <taxon>fabids</taxon>
        <taxon>Fabales</taxon>
        <taxon>Fabaceae</taxon>
        <taxon>Papilionoideae</taxon>
        <taxon>50 kb inversion clade</taxon>
        <taxon>NPAAA clade</taxon>
        <taxon>indigoferoid/millettioid clade</taxon>
        <taxon>Phaseoleae</taxon>
        <taxon>Mucuna</taxon>
    </lineage>
</organism>
<evidence type="ECO:0000313" key="2">
    <source>
        <dbReference type="EMBL" id="RDX95750.1"/>
    </source>
</evidence>
<gene>
    <name evidence="2" type="ORF">CR513_21693</name>
</gene>
<keyword evidence="3" id="KW-1185">Reference proteome</keyword>
<protein>
    <submittedName>
        <fullName evidence="2">Uncharacterized protein</fullName>
    </submittedName>
</protein>
<comment type="caution">
    <text evidence="2">The sequence shown here is derived from an EMBL/GenBank/DDBJ whole genome shotgun (WGS) entry which is preliminary data.</text>
</comment>
<feature type="non-terminal residue" evidence="2">
    <location>
        <position position="1"/>
    </location>
</feature>
<accession>A0A371GYW7</accession>
<dbReference type="AlphaFoldDB" id="A0A371GYW7"/>
<proteinExistence type="predicted"/>
<evidence type="ECO:0000313" key="3">
    <source>
        <dbReference type="Proteomes" id="UP000257109"/>
    </source>
</evidence>
<name>A0A371GYW7_MUCPR</name>
<feature type="transmembrane region" description="Helical" evidence="1">
    <location>
        <begin position="93"/>
        <end position="117"/>
    </location>
</feature>
<dbReference type="Proteomes" id="UP000257109">
    <property type="component" value="Unassembled WGS sequence"/>
</dbReference>
<evidence type="ECO:0000256" key="1">
    <source>
        <dbReference type="SAM" id="Phobius"/>
    </source>
</evidence>
<sequence length="119" mass="13640">MLLGGINLWFADIVNYLVASILPPKASRSYKDKIKSDAKYYMWDDPYLWKICSVKFCPSTSVGGHYGSHWIASAKELEWTLPVGMRCPNSLFFLVRPLMFGVLISCVHFLFLMVTLIRN</sequence>
<dbReference type="OrthoDB" id="1432876at2759"/>